<sequence>MSLERNLYNPQQNKQVQLKIPPLNMGWTEKKPKPESLSYDHDSMKKISHSHAQSTLDFSSFSQSKTMRSINRVNREQLKDFLSVERKAGLIAAKSCRDVSHLKDEHQLSKHNVKLPDLAGNKSVTQVLPISPEHLKMFINSTDKLGFPATSPRGIMNGLGCSKEKCLEKVMGDTESTSSFQDSLDQFKSKIKAKSLIQKSSQSKFLDSVLTQKKIVQKEDPFIYLGSPSGRQEVQNLNEWYNYMQENYLNKFLDQKILSEMGEEEKNDKFEIADVILKTGLREIVRQVSVHCVERGELLSVIAERYLDYWKICCSLLEDANKKIKEDLTKEIDKLHAIIKEKDRMYNQKILELGRENAFIQASSNIKDIEINRLHENIRKFKAEREYRMKKDFEHYTNAIRKFQEELKESEFNNSDYVKTGKSKVFIMQKLDEAQKIVSKLRLRKDFNDAMTIVDSEEGVAWIDQDMLDEEIEEPYKDEEIQVEICKETEDKETMTLRDMVNRSMETDEIEYHEYHEEMPRIEDQGEEEEYQEEAQEIMILENDENNSFLIDEDGPEIIEIKQDVETVNTETEEAEISQDSSDSSRSIIKEKIKKTTDKGKLNNAPQQINFQRGMRRSSTVLGTISKSALDNINHAEISFNPKSKIRADSTNGYIYPSENKKWLSETKKRKNRECQTEGLLDEDIKNKEIIELMISDREELLKKVQKEILTNKNELNKLRLEADRYRTFIHEISQQNPEEAKHLYEKIERDVEKLKEKGYIPEELDFSSWKAGYYSGFDNGHFEGKILGEEIGFERGMTEGGSNPQLNSSILDISNSTTEENGIPKELLLKAKERKGKRRPSVMVAEEVETRKNKRATTKIMEFTFNKREPKTQADKKIHMGPKLLEHFLSKSLERIKNFGKISRKMLTKNLSYIYSCAIAKLKTGELMDSLAEFAYDELFGKYGLKKVADKKYLEIVSTALKYPDSIKISTFARLMGIGSKIDLIDFSRPKLSFIFYISSISNIFKSKAGIIVGYDDSSEYQMIPSIRATECIKEKFNDLTSQSQIQRIIAAVEKLSQPDPKKVNKSGVIDQDVLLEIMLSEYEIYQSGIVSALNVIFDGLSVANKVVYINKADLVLITRYISPHKISLLVNKDENNKETYSQALVNLCQNDEEEEDEEVHIDKVINFCIEKTICSPNDLENYVGGEVTRNRLFNFFEDSKNENMNILMKILKNKAAFGMSSSFERSWIERIQYFSDQINKKQPKALYCAWKLITDELARLNGELQSLEKSKSLL</sequence>
<proteinExistence type="predicted"/>
<comment type="caution">
    <text evidence="1">The sequence shown here is derived from an EMBL/GenBank/DDBJ whole genome shotgun (WGS) entry which is preliminary data.</text>
</comment>
<accession>A0AAU9JPB3</accession>
<dbReference type="AlphaFoldDB" id="A0AAU9JPB3"/>
<reference evidence="1" key="1">
    <citation type="submission" date="2021-09" db="EMBL/GenBank/DDBJ databases">
        <authorList>
            <consortium name="AG Swart"/>
            <person name="Singh M."/>
            <person name="Singh A."/>
            <person name="Seah K."/>
            <person name="Emmerich C."/>
        </authorList>
    </citation>
    <scope>NUCLEOTIDE SEQUENCE</scope>
    <source>
        <strain evidence="1">ATCC30299</strain>
    </source>
</reference>
<keyword evidence="2" id="KW-1185">Reference proteome</keyword>
<dbReference type="PANTHER" id="PTHR34894:SF5">
    <property type="entry name" value="EF-HAND DOMAIN-CONTAINING PROTEIN"/>
    <property type="match status" value="1"/>
</dbReference>
<protein>
    <submittedName>
        <fullName evidence="1">Uncharacterized protein</fullName>
    </submittedName>
</protein>
<organism evidence="1 2">
    <name type="scientific">Blepharisma stoltei</name>
    <dbReference type="NCBI Taxonomy" id="1481888"/>
    <lineage>
        <taxon>Eukaryota</taxon>
        <taxon>Sar</taxon>
        <taxon>Alveolata</taxon>
        <taxon>Ciliophora</taxon>
        <taxon>Postciliodesmatophora</taxon>
        <taxon>Heterotrichea</taxon>
        <taxon>Heterotrichida</taxon>
        <taxon>Blepharismidae</taxon>
        <taxon>Blepharisma</taxon>
    </lineage>
</organism>
<name>A0AAU9JPB3_9CILI</name>
<gene>
    <name evidence="1" type="ORF">BSTOLATCC_MIC44197</name>
</gene>
<dbReference type="PANTHER" id="PTHR34894">
    <property type="entry name" value="SAM-DEPENDENT METHYLTRANSFERASE RSMI, CONSERVED SITE"/>
    <property type="match status" value="1"/>
</dbReference>
<evidence type="ECO:0000313" key="1">
    <source>
        <dbReference type="EMBL" id="CAG9327564.1"/>
    </source>
</evidence>
<dbReference type="Proteomes" id="UP001162131">
    <property type="component" value="Unassembled WGS sequence"/>
</dbReference>
<dbReference type="EMBL" id="CAJZBQ010000044">
    <property type="protein sequence ID" value="CAG9327564.1"/>
    <property type="molecule type" value="Genomic_DNA"/>
</dbReference>
<evidence type="ECO:0000313" key="2">
    <source>
        <dbReference type="Proteomes" id="UP001162131"/>
    </source>
</evidence>